<keyword evidence="7" id="KW-0137">Centromere</keyword>
<evidence type="ECO:0000313" key="9">
    <source>
        <dbReference type="Proteomes" id="UP001479436"/>
    </source>
</evidence>
<evidence type="ECO:0000313" key="8">
    <source>
        <dbReference type="EMBL" id="KAK9762375.1"/>
    </source>
</evidence>
<dbReference type="PANTHER" id="PTHR15995:SF1">
    <property type="entry name" value="PROTEIN ZWILCH HOMOLOG"/>
    <property type="match status" value="1"/>
</dbReference>
<organism evidence="8 9">
    <name type="scientific">Basidiobolus ranarum</name>
    <dbReference type="NCBI Taxonomy" id="34480"/>
    <lineage>
        <taxon>Eukaryota</taxon>
        <taxon>Fungi</taxon>
        <taxon>Fungi incertae sedis</taxon>
        <taxon>Zoopagomycota</taxon>
        <taxon>Entomophthoromycotina</taxon>
        <taxon>Basidiobolomycetes</taxon>
        <taxon>Basidiobolales</taxon>
        <taxon>Basidiobolaceae</taxon>
        <taxon>Basidiobolus</taxon>
    </lineage>
</organism>
<evidence type="ECO:0000256" key="2">
    <source>
        <dbReference type="ARBA" id="ARBA00009062"/>
    </source>
</evidence>
<keyword evidence="9" id="KW-1185">Reference proteome</keyword>
<name>A0ABR2WLG3_9FUNG</name>
<dbReference type="Gene3D" id="2.20.25.230">
    <property type="match status" value="1"/>
</dbReference>
<dbReference type="Proteomes" id="UP001479436">
    <property type="component" value="Unassembled WGS sequence"/>
</dbReference>
<accession>A0ABR2WLG3</accession>
<dbReference type="Pfam" id="PF09817">
    <property type="entry name" value="Zwilch"/>
    <property type="match status" value="1"/>
</dbReference>
<comment type="subcellular location">
    <subcellularLocation>
        <location evidence="1">Chromosome</location>
        <location evidence="1">Centromere</location>
    </subcellularLocation>
</comment>
<dbReference type="Gene3D" id="1.10.287.1880">
    <property type="match status" value="1"/>
</dbReference>
<keyword evidence="4" id="KW-0132">Cell division</keyword>
<dbReference type="EMBL" id="JASJQH010000980">
    <property type="protein sequence ID" value="KAK9762375.1"/>
    <property type="molecule type" value="Genomic_DNA"/>
</dbReference>
<evidence type="ECO:0000256" key="1">
    <source>
        <dbReference type="ARBA" id="ARBA00004584"/>
    </source>
</evidence>
<comment type="caution">
    <text evidence="8">The sequence shown here is derived from an EMBL/GenBank/DDBJ whole genome shotgun (WGS) entry which is preliminary data.</text>
</comment>
<comment type="similarity">
    <text evidence="2">Belongs to the ZWILCH family.</text>
</comment>
<dbReference type="PANTHER" id="PTHR15995">
    <property type="entry name" value="PROTEIN ZWILCH HOMOLOG"/>
    <property type="match status" value="1"/>
</dbReference>
<protein>
    <submittedName>
        <fullName evidence="8">Uncharacterized protein</fullName>
    </submittedName>
</protein>
<evidence type="ECO:0000256" key="4">
    <source>
        <dbReference type="ARBA" id="ARBA00022618"/>
    </source>
</evidence>
<dbReference type="InterPro" id="IPR018630">
    <property type="entry name" value="Zwilch"/>
</dbReference>
<evidence type="ECO:0000256" key="5">
    <source>
        <dbReference type="ARBA" id="ARBA00022776"/>
    </source>
</evidence>
<keyword evidence="5" id="KW-0498">Mitosis</keyword>
<proteinExistence type="inferred from homology"/>
<evidence type="ECO:0000256" key="3">
    <source>
        <dbReference type="ARBA" id="ARBA00022454"/>
    </source>
</evidence>
<keyword evidence="3" id="KW-0158">Chromosome</keyword>
<reference evidence="8 9" key="1">
    <citation type="submission" date="2023-04" db="EMBL/GenBank/DDBJ databases">
        <title>Genome of Basidiobolus ranarum AG-B5.</title>
        <authorList>
            <person name="Stajich J.E."/>
            <person name="Carter-House D."/>
            <person name="Gryganskyi A."/>
        </authorList>
    </citation>
    <scope>NUCLEOTIDE SEQUENCE [LARGE SCALE GENOMIC DNA]</scope>
    <source>
        <strain evidence="8 9">AG-B5</strain>
    </source>
</reference>
<sequence length="650" mass="73698">MPDIDTAQQIGHEFHKVLEELTEITDSTESLAFASFEDVFIWYIPKHVYHPIKDQFGPRPFFLITSATEDDQPFSVAVENINRIVVGPVPTGKKAFLGGTENYLSSGRYSQRCIWPQERVEAISKDSARFYLSNYALTHNQEIKKSLPAIFIYSFEAIDSEDSKMYSGIEAIVKEDQVNFLLYQIKDGGCVAKSKEDAKAPIPTLEELVEDFQDLVGSTSHEPSESRAFSRYEILSGSVSKESQTSSVTMEVAWDGMAKMLSAPPTSALVTLLVKSVDGNLDYENHIATQPLLNELNQLIAWYDCCSQGIPWESKVRKQGIASGIDDFLDDVINEGGMAISEETTGVESGMFNTLPVRKDLDFTEKLWKYCQEAVDADEIIDCLTATIEELETGKLQPLVHKGNHSSLANLIRDCLKLSKLQITADYQEQKETISRSFDYWLEQPLECMVEVGISKLKRDYCHYLIGNDLATWDTLEPFLEPTISLEDQLQRLRYLHRILELWSLVKTNILAIPYESLRVLVQDTISHYNQFLSDPEANEFELPLYATINLPRFSNETDKLLTSLVRSFDPCYWELSLVEESGLLSSFADQESQNSSGTMRMVITFNRKDELFSCRPKSTTHDEELMDVDATVLSSFHNRYHLVKSTATC</sequence>
<keyword evidence="6" id="KW-0131">Cell cycle</keyword>
<evidence type="ECO:0000256" key="6">
    <source>
        <dbReference type="ARBA" id="ARBA00023306"/>
    </source>
</evidence>
<evidence type="ECO:0000256" key="7">
    <source>
        <dbReference type="ARBA" id="ARBA00023328"/>
    </source>
</evidence>
<dbReference type="Gene3D" id="1.20.58.730">
    <property type="match status" value="1"/>
</dbReference>
<gene>
    <name evidence="8" type="ORF">K7432_011938</name>
</gene>